<evidence type="ECO:0000313" key="1">
    <source>
        <dbReference type="EMBL" id="MCP2727918.1"/>
    </source>
</evidence>
<accession>A0AAE3KMS0</accession>
<keyword evidence="2" id="KW-1185">Reference proteome</keyword>
<dbReference type="AlphaFoldDB" id="A0AAE3KMS0"/>
<comment type="caution">
    <text evidence="1">The sequence shown here is derived from an EMBL/GenBank/DDBJ whole genome shotgun (WGS) entry which is preliminary data.</text>
</comment>
<evidence type="ECO:0000313" key="2">
    <source>
        <dbReference type="Proteomes" id="UP001204953"/>
    </source>
</evidence>
<gene>
    <name evidence="1" type="ORF">NJ959_05425</name>
</gene>
<dbReference type="EMBL" id="JAMZMM010000032">
    <property type="protein sequence ID" value="MCP2727918.1"/>
    <property type="molecule type" value="Genomic_DNA"/>
</dbReference>
<dbReference type="SUPFAM" id="SSF74788">
    <property type="entry name" value="Cullin repeat-like"/>
    <property type="match status" value="1"/>
</dbReference>
<sequence length="222" mass="24694">MNQVTDAIAENTINPEMTVASLTEMQWQIAHAIAQTLVQDNTDVNELGKAIAYLRTYSHQDKAGTRFFDYLKALVRNGKQIGHSQKTAEYYNNIDKACTKYLKAYQNDGAILLQILGWVSRLMRYYKNSGTIGEITAPVVESARQVEIAEAISNRNFAVGDIMEATVTAIKGNKVTYQILGTIKLTEKEPKKANSLSEGQTVKVEIVELKEDGSIKKVKCVD</sequence>
<proteinExistence type="predicted"/>
<dbReference type="InterPro" id="IPR016159">
    <property type="entry name" value="Cullin_repeat-like_dom_sf"/>
</dbReference>
<name>A0AAE3KMS0_9CYAN</name>
<dbReference type="Proteomes" id="UP001204953">
    <property type="component" value="Unassembled WGS sequence"/>
</dbReference>
<reference evidence="1" key="1">
    <citation type="submission" date="2022-06" db="EMBL/GenBank/DDBJ databases">
        <title>New cyanobacteria of genus Symplocastrum in benthos of Lake Baikal.</title>
        <authorList>
            <person name="Sorokovikova E."/>
            <person name="Tikhonova I."/>
            <person name="Krasnopeev A."/>
            <person name="Evseev P."/>
            <person name="Gladkikh A."/>
            <person name="Belykh O."/>
        </authorList>
    </citation>
    <scope>NUCLEOTIDE SEQUENCE</scope>
    <source>
        <strain evidence="1">BBK-W-15</strain>
    </source>
</reference>
<organism evidence="1 2">
    <name type="scientific">Limnofasciculus baicalensis BBK-W-15</name>
    <dbReference type="NCBI Taxonomy" id="2699891"/>
    <lineage>
        <taxon>Bacteria</taxon>
        <taxon>Bacillati</taxon>
        <taxon>Cyanobacteriota</taxon>
        <taxon>Cyanophyceae</taxon>
        <taxon>Coleofasciculales</taxon>
        <taxon>Coleofasciculaceae</taxon>
        <taxon>Limnofasciculus</taxon>
        <taxon>Limnofasciculus baicalensis</taxon>
    </lineage>
</organism>
<protein>
    <submittedName>
        <fullName evidence="1">Uncharacterized protein</fullName>
    </submittedName>
</protein>